<comment type="caution">
    <text evidence="3">The sequence shown here is derived from an EMBL/GenBank/DDBJ whole genome shotgun (WGS) entry which is preliminary data.</text>
</comment>
<dbReference type="Proteomes" id="UP001442494">
    <property type="component" value="Unassembled WGS sequence"/>
</dbReference>
<organism evidence="3 4">
    <name type="scientific">Funiculus sociatus GB2-A5</name>
    <dbReference type="NCBI Taxonomy" id="2933946"/>
    <lineage>
        <taxon>Bacteria</taxon>
        <taxon>Bacillati</taxon>
        <taxon>Cyanobacteriota</taxon>
        <taxon>Cyanophyceae</taxon>
        <taxon>Coleofasciculales</taxon>
        <taxon>Coleofasciculaceae</taxon>
        <taxon>Funiculus</taxon>
    </lineage>
</organism>
<sequence>MTKGKVVLVSFPFDDLSATKVRPAVCITNPVGAYRHVVLAFITGRVPADLLETDIVLETSHPDFAVSGLDRASTIRLDHLMTVRTSVIRRELGELSLNTQAEIAEKLCNLLRK</sequence>
<proteinExistence type="inferred from homology"/>
<keyword evidence="2" id="KW-1277">Toxin-antitoxin system</keyword>
<evidence type="ECO:0000256" key="2">
    <source>
        <dbReference type="ARBA" id="ARBA00022649"/>
    </source>
</evidence>
<dbReference type="RefSeq" id="WP_190420191.1">
    <property type="nucleotide sequence ID" value="NZ_JAMPKK010000099.1"/>
</dbReference>
<protein>
    <submittedName>
        <fullName evidence="3">Type II toxin-antitoxin system PemK/MazF family toxin</fullName>
    </submittedName>
</protein>
<reference evidence="3 4" key="1">
    <citation type="submission" date="2022-04" db="EMBL/GenBank/DDBJ databases">
        <title>Positive selection, recombination, and allopatry shape intraspecific diversity of widespread and dominant cyanobacteria.</title>
        <authorList>
            <person name="Wei J."/>
            <person name="Shu W."/>
            <person name="Hu C."/>
        </authorList>
    </citation>
    <scope>NUCLEOTIDE SEQUENCE [LARGE SCALE GENOMIC DNA]</scope>
    <source>
        <strain evidence="3 4">GB2-A5</strain>
    </source>
</reference>
<dbReference type="InterPro" id="IPR011067">
    <property type="entry name" value="Plasmid_toxin/cell-grow_inhib"/>
</dbReference>
<keyword evidence="4" id="KW-1185">Reference proteome</keyword>
<evidence type="ECO:0000256" key="1">
    <source>
        <dbReference type="ARBA" id="ARBA00007521"/>
    </source>
</evidence>
<evidence type="ECO:0000313" key="4">
    <source>
        <dbReference type="Proteomes" id="UP001442494"/>
    </source>
</evidence>
<comment type="similarity">
    <text evidence="1">Belongs to the PemK/MazF family.</text>
</comment>
<gene>
    <name evidence="3" type="ORF">NDI37_26375</name>
</gene>
<dbReference type="SUPFAM" id="SSF50118">
    <property type="entry name" value="Cell growth inhibitor/plasmid maintenance toxic component"/>
    <property type="match status" value="1"/>
</dbReference>
<name>A0ABV0JWY1_9CYAN</name>
<evidence type="ECO:0000313" key="3">
    <source>
        <dbReference type="EMBL" id="MEP0867971.1"/>
    </source>
</evidence>
<accession>A0ABV0JWY1</accession>
<dbReference type="Gene3D" id="2.30.30.110">
    <property type="match status" value="1"/>
</dbReference>
<dbReference type="Pfam" id="PF02452">
    <property type="entry name" value="PemK_toxin"/>
    <property type="match status" value="1"/>
</dbReference>
<dbReference type="InterPro" id="IPR003477">
    <property type="entry name" value="PemK-like"/>
</dbReference>
<dbReference type="EMBL" id="JAMPKK010000099">
    <property type="protein sequence ID" value="MEP0867971.1"/>
    <property type="molecule type" value="Genomic_DNA"/>
</dbReference>